<gene>
    <name evidence="1" type="ORF">RSO01_86870</name>
</gene>
<protein>
    <submittedName>
        <fullName evidence="1">Uncharacterized protein</fullName>
    </submittedName>
</protein>
<dbReference type="EMBL" id="BKAJ01000231">
    <property type="protein sequence ID" value="GEP61521.1"/>
    <property type="molecule type" value="Genomic_DNA"/>
</dbReference>
<keyword evidence="2" id="KW-1185">Reference proteome</keyword>
<dbReference type="AlphaFoldDB" id="A0A512NRE8"/>
<accession>A0A512NRE8</accession>
<organism evidence="1 2">
    <name type="scientific">Reyranella soli</name>
    <dbReference type="NCBI Taxonomy" id="1230389"/>
    <lineage>
        <taxon>Bacteria</taxon>
        <taxon>Pseudomonadati</taxon>
        <taxon>Pseudomonadota</taxon>
        <taxon>Alphaproteobacteria</taxon>
        <taxon>Hyphomicrobiales</taxon>
        <taxon>Reyranellaceae</taxon>
        <taxon>Reyranella</taxon>
    </lineage>
</organism>
<evidence type="ECO:0000313" key="2">
    <source>
        <dbReference type="Proteomes" id="UP000321058"/>
    </source>
</evidence>
<name>A0A512NRE8_9HYPH</name>
<evidence type="ECO:0000313" key="1">
    <source>
        <dbReference type="EMBL" id="GEP61521.1"/>
    </source>
</evidence>
<comment type="caution">
    <text evidence="1">The sequence shown here is derived from an EMBL/GenBank/DDBJ whole genome shotgun (WGS) entry which is preliminary data.</text>
</comment>
<reference evidence="1 2" key="1">
    <citation type="submission" date="2019-07" db="EMBL/GenBank/DDBJ databases">
        <title>Whole genome shotgun sequence of Reyranella soli NBRC 108950.</title>
        <authorList>
            <person name="Hosoyama A."/>
            <person name="Uohara A."/>
            <person name="Ohji S."/>
            <person name="Ichikawa N."/>
        </authorList>
    </citation>
    <scope>NUCLEOTIDE SEQUENCE [LARGE SCALE GENOMIC DNA]</scope>
    <source>
        <strain evidence="1 2">NBRC 108950</strain>
    </source>
</reference>
<sequence>MDTPALTAAEEVALRQIASQSISIDPKMARRLVQLALMERFRDGFRLTPLGAQRYKQLPKAPLQLSALRPSTAF</sequence>
<dbReference type="Proteomes" id="UP000321058">
    <property type="component" value="Unassembled WGS sequence"/>
</dbReference>
<proteinExistence type="predicted"/>